<feature type="signal peptide" evidence="2">
    <location>
        <begin position="1"/>
        <end position="21"/>
    </location>
</feature>
<organism evidence="3 4">
    <name type="scientific">Bacillus seohaeanensis</name>
    <dbReference type="NCBI Taxonomy" id="284580"/>
    <lineage>
        <taxon>Bacteria</taxon>
        <taxon>Bacillati</taxon>
        <taxon>Bacillota</taxon>
        <taxon>Bacilli</taxon>
        <taxon>Bacillales</taxon>
        <taxon>Bacillaceae</taxon>
        <taxon>Bacillus</taxon>
    </lineage>
</organism>
<feature type="compositionally biased region" description="Basic and acidic residues" evidence="1">
    <location>
        <begin position="176"/>
        <end position="203"/>
    </location>
</feature>
<keyword evidence="4" id="KW-1185">Reference proteome</keyword>
<sequence length="203" mass="22204">MNRIISILVLVSFLAACTNNNQNNNVGYNNNTDSNKPNTITVKDSNIQHVERKTGEEISQHLVNLASGVPSVKDATAVVVGKYAIVGIDVDSNIDRSEVGTIKYSVAEALKNDPYGAQALVVADPDINARLDEIGSDIQSGQPLQGIMNELSDITGRIIPETPKSLQNTDSENAPEEPKKKMNNQKEKQLNKEQNDQSHHRMD</sequence>
<keyword evidence="3" id="KW-0449">Lipoprotein</keyword>
<feature type="chain" id="PRO_5045812279" evidence="2">
    <location>
        <begin position="22"/>
        <end position="203"/>
    </location>
</feature>
<dbReference type="Pfam" id="PF09580">
    <property type="entry name" value="Spore_YhcN_YlaJ"/>
    <property type="match status" value="1"/>
</dbReference>
<dbReference type="Proteomes" id="UP001597506">
    <property type="component" value="Unassembled WGS sequence"/>
</dbReference>
<reference evidence="4" key="1">
    <citation type="journal article" date="2019" name="Int. J. Syst. Evol. Microbiol.">
        <title>The Global Catalogue of Microorganisms (GCM) 10K type strain sequencing project: providing services to taxonomists for standard genome sequencing and annotation.</title>
        <authorList>
            <consortium name="The Broad Institute Genomics Platform"/>
            <consortium name="The Broad Institute Genome Sequencing Center for Infectious Disease"/>
            <person name="Wu L."/>
            <person name="Ma J."/>
        </authorList>
    </citation>
    <scope>NUCLEOTIDE SEQUENCE [LARGE SCALE GENOMIC DNA]</scope>
    <source>
        <strain evidence="4">KCTC 3913</strain>
    </source>
</reference>
<dbReference type="InterPro" id="IPR019076">
    <property type="entry name" value="Spore_lipoprot_YhcN/YlaJ-like"/>
</dbReference>
<keyword evidence="2" id="KW-0732">Signal</keyword>
<accession>A0ABW5RNM9</accession>
<evidence type="ECO:0000313" key="4">
    <source>
        <dbReference type="Proteomes" id="UP001597506"/>
    </source>
</evidence>
<name>A0ABW5RNM9_9BACI</name>
<dbReference type="RefSeq" id="WP_377932872.1">
    <property type="nucleotide sequence ID" value="NZ_JBHUMF010000008.1"/>
</dbReference>
<gene>
    <name evidence="3" type="ORF">ACFSUL_03875</name>
</gene>
<comment type="caution">
    <text evidence="3">The sequence shown here is derived from an EMBL/GenBank/DDBJ whole genome shotgun (WGS) entry which is preliminary data.</text>
</comment>
<dbReference type="NCBIfam" id="TIGR02898">
    <property type="entry name" value="spore_YhcN_YlaJ"/>
    <property type="match status" value="1"/>
</dbReference>
<evidence type="ECO:0000256" key="2">
    <source>
        <dbReference type="SAM" id="SignalP"/>
    </source>
</evidence>
<dbReference type="PROSITE" id="PS51257">
    <property type="entry name" value="PROKAR_LIPOPROTEIN"/>
    <property type="match status" value="1"/>
</dbReference>
<dbReference type="EMBL" id="JBHUMF010000008">
    <property type="protein sequence ID" value="MFD2679885.1"/>
    <property type="molecule type" value="Genomic_DNA"/>
</dbReference>
<evidence type="ECO:0000313" key="3">
    <source>
        <dbReference type="EMBL" id="MFD2679885.1"/>
    </source>
</evidence>
<protein>
    <submittedName>
        <fullName evidence="3">YhcN/YlaJ family sporulation lipoprotein</fullName>
    </submittedName>
</protein>
<evidence type="ECO:0000256" key="1">
    <source>
        <dbReference type="SAM" id="MobiDB-lite"/>
    </source>
</evidence>
<dbReference type="InterPro" id="IPR014247">
    <property type="entry name" value="Spore_lipoprot_YhcN/YlaJ"/>
</dbReference>
<proteinExistence type="predicted"/>
<feature type="region of interest" description="Disordered" evidence="1">
    <location>
        <begin position="160"/>
        <end position="203"/>
    </location>
</feature>